<evidence type="ECO:0000313" key="1">
    <source>
        <dbReference type="EMBL" id="KAK7343713.1"/>
    </source>
</evidence>
<sequence>MQQFEDGISDAEGGGMVIGNFQKGAKLEHACSVSFRTPSYVTIPKFEEVQVFVPLNEQKGPSLLLQKIITLKVALCVCILGENADHVLRGIFCGPHIEIASVRFSLKKINRIGLLISDEYGQVACKEMQHMNVGLWGMEAMLEEK</sequence>
<accession>A0AAN9QUJ2</accession>
<name>A0AAN9QUJ2_CANGL</name>
<organism evidence="1 2">
    <name type="scientific">Canavalia gladiata</name>
    <name type="common">Sword bean</name>
    <name type="synonym">Dolichos gladiatus</name>
    <dbReference type="NCBI Taxonomy" id="3824"/>
    <lineage>
        <taxon>Eukaryota</taxon>
        <taxon>Viridiplantae</taxon>
        <taxon>Streptophyta</taxon>
        <taxon>Embryophyta</taxon>
        <taxon>Tracheophyta</taxon>
        <taxon>Spermatophyta</taxon>
        <taxon>Magnoliopsida</taxon>
        <taxon>eudicotyledons</taxon>
        <taxon>Gunneridae</taxon>
        <taxon>Pentapetalae</taxon>
        <taxon>rosids</taxon>
        <taxon>fabids</taxon>
        <taxon>Fabales</taxon>
        <taxon>Fabaceae</taxon>
        <taxon>Papilionoideae</taxon>
        <taxon>50 kb inversion clade</taxon>
        <taxon>NPAAA clade</taxon>
        <taxon>indigoferoid/millettioid clade</taxon>
        <taxon>Phaseoleae</taxon>
        <taxon>Canavalia</taxon>
    </lineage>
</organism>
<dbReference type="EMBL" id="JAYMYQ010000003">
    <property type="protein sequence ID" value="KAK7343713.1"/>
    <property type="molecule type" value="Genomic_DNA"/>
</dbReference>
<evidence type="ECO:0000313" key="2">
    <source>
        <dbReference type="Proteomes" id="UP001367508"/>
    </source>
</evidence>
<reference evidence="1 2" key="1">
    <citation type="submission" date="2024-01" db="EMBL/GenBank/DDBJ databases">
        <title>The genomes of 5 underutilized Papilionoideae crops provide insights into root nodulation and disease resistanc.</title>
        <authorList>
            <person name="Jiang F."/>
        </authorList>
    </citation>
    <scope>NUCLEOTIDE SEQUENCE [LARGE SCALE GENOMIC DNA]</scope>
    <source>
        <strain evidence="1">LVBAO_FW01</strain>
        <tissue evidence="1">Leaves</tissue>
    </source>
</reference>
<proteinExistence type="predicted"/>
<gene>
    <name evidence="1" type="ORF">VNO77_12689</name>
</gene>
<keyword evidence="2" id="KW-1185">Reference proteome</keyword>
<comment type="caution">
    <text evidence="1">The sequence shown here is derived from an EMBL/GenBank/DDBJ whole genome shotgun (WGS) entry which is preliminary data.</text>
</comment>
<dbReference type="AlphaFoldDB" id="A0AAN9QUJ2"/>
<dbReference type="Proteomes" id="UP001367508">
    <property type="component" value="Unassembled WGS sequence"/>
</dbReference>
<protein>
    <submittedName>
        <fullName evidence="1">Uncharacterized protein</fullName>
    </submittedName>
</protein>